<name>A0ABS4JV95_9FIRM</name>
<evidence type="ECO:0000256" key="2">
    <source>
        <dbReference type="HAMAP-Rule" id="MF_00984"/>
    </source>
</evidence>
<proteinExistence type="inferred from homology"/>
<gene>
    <name evidence="5" type="ORF">J2Z79_002923</name>
</gene>
<dbReference type="GO" id="GO:0003677">
    <property type="term" value="F:DNA binding"/>
    <property type="evidence" value="ECO:0007669"/>
    <property type="project" value="UniProtKB-KW"/>
</dbReference>
<evidence type="ECO:0000313" key="5">
    <source>
        <dbReference type="EMBL" id="MBP2019484.1"/>
    </source>
</evidence>
<dbReference type="EMBL" id="JAGGLG010000029">
    <property type="protein sequence ID" value="MBP2019484.1"/>
    <property type="molecule type" value="Genomic_DNA"/>
</dbReference>
<keyword evidence="6" id="KW-1185">Reference proteome</keyword>
<organism evidence="5 6">
    <name type="scientific">Symbiobacterium terraclitae</name>
    <dbReference type="NCBI Taxonomy" id="557451"/>
    <lineage>
        <taxon>Bacteria</taxon>
        <taxon>Bacillati</taxon>
        <taxon>Bacillota</taxon>
        <taxon>Clostridia</taxon>
        <taxon>Eubacteriales</taxon>
        <taxon>Symbiobacteriaceae</taxon>
        <taxon>Symbiobacterium</taxon>
    </lineage>
</organism>
<dbReference type="NCBIfam" id="TIGR00621">
    <property type="entry name" value="ssb"/>
    <property type="match status" value="1"/>
</dbReference>
<protein>
    <recommendedName>
        <fullName evidence="2 3">Single-stranded DNA-binding protein</fullName>
        <shortName evidence="2">SSB</shortName>
    </recommendedName>
</protein>
<dbReference type="PANTHER" id="PTHR10302:SF27">
    <property type="entry name" value="SINGLE-STRANDED DNA-BINDING PROTEIN"/>
    <property type="match status" value="1"/>
</dbReference>
<dbReference type="InterPro" id="IPR011344">
    <property type="entry name" value="ssDNA-bd"/>
</dbReference>
<dbReference type="PROSITE" id="PS50935">
    <property type="entry name" value="SSB"/>
    <property type="match status" value="1"/>
</dbReference>
<dbReference type="PANTHER" id="PTHR10302">
    <property type="entry name" value="SINGLE-STRANDED DNA-BINDING PROTEIN"/>
    <property type="match status" value="1"/>
</dbReference>
<evidence type="ECO:0000256" key="3">
    <source>
        <dbReference type="RuleBase" id="RU000524"/>
    </source>
</evidence>
<comment type="subunit">
    <text evidence="2">Homotetramer.</text>
</comment>
<dbReference type="RefSeq" id="WP_209467592.1">
    <property type="nucleotide sequence ID" value="NZ_JAGGLG010000029.1"/>
</dbReference>
<dbReference type="SUPFAM" id="SSF50249">
    <property type="entry name" value="Nucleic acid-binding proteins"/>
    <property type="match status" value="1"/>
</dbReference>
<keyword evidence="1 2" id="KW-0238">DNA-binding</keyword>
<dbReference type="Gene3D" id="2.40.50.140">
    <property type="entry name" value="Nucleic acid-binding proteins"/>
    <property type="match status" value="1"/>
</dbReference>
<dbReference type="Proteomes" id="UP001519289">
    <property type="component" value="Unassembled WGS sequence"/>
</dbReference>
<sequence length="141" mass="15697">MLNSVILIGRLTKDPELRYTPSGKAVASMRLAVDRGTINQQGERETDFIDVVVWEKQAETVANYLQKGRLVAVQGRLQIRQYTNQEGQKRERAEVVATTVRFLDSARDHAGGERSGSVPVPRREPGMGSELTLGDDEDVPF</sequence>
<dbReference type="HAMAP" id="MF_00984">
    <property type="entry name" value="SSB"/>
    <property type="match status" value="1"/>
</dbReference>
<dbReference type="Pfam" id="PF00436">
    <property type="entry name" value="SSB"/>
    <property type="match status" value="1"/>
</dbReference>
<accession>A0ABS4JV95</accession>
<dbReference type="InterPro" id="IPR012340">
    <property type="entry name" value="NA-bd_OB-fold"/>
</dbReference>
<dbReference type="InterPro" id="IPR000424">
    <property type="entry name" value="Primosome_PriB/ssb"/>
</dbReference>
<reference evidence="5 6" key="1">
    <citation type="submission" date="2021-03" db="EMBL/GenBank/DDBJ databases">
        <title>Genomic Encyclopedia of Type Strains, Phase IV (KMG-IV): sequencing the most valuable type-strain genomes for metagenomic binning, comparative biology and taxonomic classification.</title>
        <authorList>
            <person name="Goeker M."/>
        </authorList>
    </citation>
    <scope>NUCLEOTIDE SEQUENCE [LARGE SCALE GENOMIC DNA]</scope>
    <source>
        <strain evidence="5 6">DSM 27138</strain>
    </source>
</reference>
<dbReference type="CDD" id="cd04496">
    <property type="entry name" value="SSB_OBF"/>
    <property type="match status" value="1"/>
</dbReference>
<feature type="region of interest" description="Disordered" evidence="4">
    <location>
        <begin position="106"/>
        <end position="141"/>
    </location>
</feature>
<evidence type="ECO:0000256" key="1">
    <source>
        <dbReference type="ARBA" id="ARBA00023125"/>
    </source>
</evidence>
<comment type="caution">
    <text evidence="5">The sequence shown here is derived from an EMBL/GenBank/DDBJ whole genome shotgun (WGS) entry which is preliminary data.</text>
</comment>
<comment type="caution">
    <text evidence="2">Lacks conserved residue(s) required for the propagation of feature annotation.</text>
</comment>
<evidence type="ECO:0000256" key="4">
    <source>
        <dbReference type="SAM" id="MobiDB-lite"/>
    </source>
</evidence>
<evidence type="ECO:0000313" key="6">
    <source>
        <dbReference type="Proteomes" id="UP001519289"/>
    </source>
</evidence>